<sequence>MFNDVEKIIMIKTAIALRLLLSRNKSHSQSYDSDNIDSYEKIAINSNADIRKATVTNAFSGKKKIINDNNNSYCRINGIYNVRFWSAIQQCNK</sequence>
<evidence type="ECO:0000313" key="2">
    <source>
        <dbReference type="Proteomes" id="UP000007509"/>
    </source>
</evidence>
<comment type="caution">
    <text evidence="1">The sequence shown here is derived from an EMBL/GenBank/DDBJ whole genome shotgun (WGS) entry which is preliminary data.</text>
</comment>
<dbReference type="Proteomes" id="UP000007509">
    <property type="component" value="Unassembled WGS sequence"/>
</dbReference>
<dbReference type="AlphaFoldDB" id="J3CDN8"/>
<accession>J3CDN8</accession>
<dbReference type="EMBL" id="AKJY01000072">
    <property type="protein sequence ID" value="EJL69391.1"/>
    <property type="molecule type" value="Genomic_DNA"/>
</dbReference>
<name>J3CDN8_9FLAO</name>
<gene>
    <name evidence="1" type="ORF">PMI13_03281</name>
</gene>
<keyword evidence="2" id="KW-1185">Reference proteome</keyword>
<protein>
    <submittedName>
        <fullName evidence="1">Uncharacterized protein</fullName>
    </submittedName>
</protein>
<reference evidence="1 2" key="1">
    <citation type="journal article" date="2012" name="J. Bacteriol.">
        <title>Twenty-one genome sequences from Pseudomonas species and 19 genome sequences from diverse bacteria isolated from the rhizosphere and endosphere of Populus deltoides.</title>
        <authorList>
            <person name="Brown S.D."/>
            <person name="Utturkar S.M."/>
            <person name="Klingeman D.M."/>
            <person name="Johnson C.M."/>
            <person name="Martin S.L."/>
            <person name="Land M.L."/>
            <person name="Lu T.Y."/>
            <person name="Schadt C.W."/>
            <person name="Doktycz M.J."/>
            <person name="Pelletier D.A."/>
        </authorList>
    </citation>
    <scope>NUCLEOTIDE SEQUENCE [LARGE SCALE GENOMIC DNA]</scope>
    <source>
        <strain evidence="1 2">CF314</strain>
    </source>
</reference>
<organism evidence="1 2">
    <name type="scientific">Chryseobacterium populi</name>
    <dbReference type="NCBI Taxonomy" id="1144316"/>
    <lineage>
        <taxon>Bacteria</taxon>
        <taxon>Pseudomonadati</taxon>
        <taxon>Bacteroidota</taxon>
        <taxon>Flavobacteriia</taxon>
        <taxon>Flavobacteriales</taxon>
        <taxon>Weeksellaceae</taxon>
        <taxon>Chryseobacterium group</taxon>
        <taxon>Chryseobacterium</taxon>
    </lineage>
</organism>
<evidence type="ECO:0000313" key="1">
    <source>
        <dbReference type="EMBL" id="EJL69391.1"/>
    </source>
</evidence>
<proteinExistence type="predicted"/>